<dbReference type="RefSeq" id="WP_083522984.1">
    <property type="nucleotide sequence ID" value="NZ_JAFDPW010000001.1"/>
</dbReference>
<reference evidence="1 2" key="1">
    <citation type="submission" date="2022-04" db="EMBL/GenBank/DDBJ databases">
        <title>Human microbiome associated bacterial genomes.</title>
        <authorList>
            <person name="Sandstrom S."/>
            <person name="Salamzade R."/>
            <person name="Kalan L.R."/>
        </authorList>
    </citation>
    <scope>NUCLEOTIDE SEQUENCE [LARGE SCALE GENOMIC DNA]</scope>
    <source>
        <strain evidence="2">p3-SID1799</strain>
    </source>
</reference>
<dbReference type="EMBL" id="JALXSQ010000003">
    <property type="protein sequence ID" value="MCT2042041.1"/>
    <property type="molecule type" value="Genomic_DNA"/>
</dbReference>
<organism evidence="1 2">
    <name type="scientific">Pseudoclavibacter albus</name>
    <dbReference type="NCBI Taxonomy" id="272241"/>
    <lineage>
        <taxon>Bacteria</taxon>
        <taxon>Bacillati</taxon>
        <taxon>Actinomycetota</taxon>
        <taxon>Actinomycetes</taxon>
        <taxon>Micrococcales</taxon>
        <taxon>Microbacteriaceae</taxon>
        <taxon>Pseudoclavibacter</taxon>
    </lineage>
</organism>
<proteinExistence type="predicted"/>
<name>A0ABT2HUP7_9MICO</name>
<keyword evidence="2" id="KW-1185">Reference proteome</keyword>
<accession>A0ABT2HUP7</accession>
<gene>
    <name evidence="1" type="ORF">M3D15_01605</name>
</gene>
<evidence type="ECO:0000313" key="1">
    <source>
        <dbReference type="EMBL" id="MCT2042041.1"/>
    </source>
</evidence>
<comment type="caution">
    <text evidence="1">The sequence shown here is derived from an EMBL/GenBank/DDBJ whole genome shotgun (WGS) entry which is preliminary data.</text>
</comment>
<protein>
    <recommendedName>
        <fullName evidence="3">Acetone carboxylase</fullName>
    </recommendedName>
</protein>
<evidence type="ECO:0008006" key="3">
    <source>
        <dbReference type="Google" id="ProtNLM"/>
    </source>
</evidence>
<sequence length="88" mass="10196">MSGEFDLLARLAQGEREFPEPTCSRASCEEPATVRIEWRNPRIHTPERIKIWLACEEHRSYLEGFLSARNFPLRIHAMSDAIDEEPIA</sequence>
<dbReference type="Proteomes" id="UP001525379">
    <property type="component" value="Unassembled WGS sequence"/>
</dbReference>
<evidence type="ECO:0000313" key="2">
    <source>
        <dbReference type="Proteomes" id="UP001525379"/>
    </source>
</evidence>